<dbReference type="InterPro" id="IPR051749">
    <property type="entry name" value="PINc/VapC_TA_RNase"/>
</dbReference>
<dbReference type="InterPro" id="IPR029060">
    <property type="entry name" value="PIN-like_dom_sf"/>
</dbReference>
<evidence type="ECO:0000256" key="2">
    <source>
        <dbReference type="ARBA" id="ARBA00022722"/>
    </source>
</evidence>
<dbReference type="GO" id="GO:0004540">
    <property type="term" value="F:RNA nuclease activity"/>
    <property type="evidence" value="ECO:0007669"/>
    <property type="project" value="InterPro"/>
</dbReference>
<dbReference type="eggNOG" id="arCOG02219">
    <property type="taxonomic scope" value="Archaea"/>
</dbReference>
<keyword evidence="5 6" id="KW-0460">Magnesium</keyword>
<dbReference type="HOGENOM" id="CLU_118482_3_1_2"/>
<organism evidence="8 9">
    <name type="scientific">Pyrobaculum ferrireducens</name>
    <dbReference type="NCBI Taxonomy" id="1104324"/>
    <lineage>
        <taxon>Archaea</taxon>
        <taxon>Thermoproteota</taxon>
        <taxon>Thermoprotei</taxon>
        <taxon>Thermoproteales</taxon>
        <taxon>Thermoproteaceae</taxon>
        <taxon>Pyrobaculum</taxon>
    </lineage>
</organism>
<evidence type="ECO:0000256" key="6">
    <source>
        <dbReference type="HAMAP-Rule" id="MF_00265"/>
    </source>
</evidence>
<comment type="similarity">
    <text evidence="6">Belongs to the PINc/VapC protein family.</text>
</comment>
<dbReference type="HAMAP" id="MF_00265">
    <property type="entry name" value="VapC_Nob1"/>
    <property type="match status" value="1"/>
</dbReference>
<proteinExistence type="inferred from homology"/>
<dbReference type="EC" id="3.1.-.-" evidence="6"/>
<dbReference type="OrthoDB" id="38049at2157"/>
<dbReference type="GO" id="GO:0090729">
    <property type="term" value="F:toxin activity"/>
    <property type="evidence" value="ECO:0007669"/>
    <property type="project" value="UniProtKB-KW"/>
</dbReference>
<keyword evidence="3 6" id="KW-0479">Metal-binding</keyword>
<dbReference type="AlphaFoldDB" id="G7VE77"/>
<keyword evidence="1 6" id="KW-1277">Toxin-antitoxin system</keyword>
<evidence type="ECO:0000313" key="9">
    <source>
        <dbReference type="Proteomes" id="UP000005867"/>
    </source>
</evidence>
<gene>
    <name evidence="6" type="primary">vapC</name>
    <name evidence="8" type="ORF">P186_2663</name>
</gene>
<comment type="cofactor">
    <cofactor evidence="6">
        <name>Mg(2+)</name>
        <dbReference type="ChEBI" id="CHEBI:18420"/>
    </cofactor>
</comment>
<keyword evidence="2 6" id="KW-0540">Nuclease</keyword>
<dbReference type="KEGG" id="pyr:P186_2663"/>
<keyword evidence="9" id="KW-1185">Reference proteome</keyword>
<dbReference type="GeneID" id="11594264"/>
<feature type="binding site" evidence="6">
    <location>
        <position position="85"/>
    </location>
    <ligand>
        <name>Mg(2+)</name>
        <dbReference type="ChEBI" id="CHEBI:18420"/>
    </ligand>
</feature>
<comment type="function">
    <text evidence="6">Toxic component of a toxin-antitoxin (TA) system. An RNase.</text>
</comment>
<sequence length="123" mass="13977">MDKVLVDTDVVIEYIKGRLELGDGVFYISEITLYELLRGFADVEKSKKLLEDIFVVVWNDNAILQKAAEIYRELKSRGVTISDADIIIAATAIVKNIPLWTRNVKHFAPLKEYGLKLYSGARM</sequence>
<protein>
    <recommendedName>
        <fullName evidence="6">Ribonuclease VapC</fullName>
        <shortName evidence="6">RNase VapC</shortName>
        <ecNumber evidence="6">3.1.-.-</ecNumber>
    </recommendedName>
    <alternativeName>
        <fullName evidence="6">Putative toxin VapC</fullName>
    </alternativeName>
</protein>
<dbReference type="PANTHER" id="PTHR42740">
    <property type="entry name" value="RIBONUCLEASE VAPC3"/>
    <property type="match status" value="1"/>
</dbReference>
<dbReference type="EMBL" id="CP003098">
    <property type="protein sequence ID" value="AET34047.1"/>
    <property type="molecule type" value="Genomic_DNA"/>
</dbReference>
<evidence type="ECO:0000256" key="5">
    <source>
        <dbReference type="ARBA" id="ARBA00022842"/>
    </source>
</evidence>
<name>G7VE77_9CREN</name>
<keyword evidence="4 6" id="KW-0378">Hydrolase</keyword>
<dbReference type="InterPro" id="IPR002716">
    <property type="entry name" value="PIN_dom"/>
</dbReference>
<dbReference type="RefSeq" id="WP_014289872.1">
    <property type="nucleotide sequence ID" value="NC_016645.1"/>
</dbReference>
<dbReference type="GO" id="GO:0016787">
    <property type="term" value="F:hydrolase activity"/>
    <property type="evidence" value="ECO:0007669"/>
    <property type="project" value="UniProtKB-KW"/>
</dbReference>
<dbReference type="CDD" id="cd09881">
    <property type="entry name" value="PIN_VapC4-5_FitB-like"/>
    <property type="match status" value="1"/>
</dbReference>
<feature type="binding site" evidence="6">
    <location>
        <position position="7"/>
    </location>
    <ligand>
        <name>Mg(2+)</name>
        <dbReference type="ChEBI" id="CHEBI:18420"/>
    </ligand>
</feature>
<dbReference type="SUPFAM" id="SSF88723">
    <property type="entry name" value="PIN domain-like"/>
    <property type="match status" value="1"/>
</dbReference>
<reference evidence="8 9" key="1">
    <citation type="journal article" date="2012" name="J. Bacteriol.">
        <title>Complete genome sequence of strain 1860, a crenarchaeon of the genus pyrobaculum able to grow with various electron acceptors.</title>
        <authorList>
            <person name="Mardanov A.V."/>
            <person name="Gumerov V.M."/>
            <person name="Slobodkina G.B."/>
            <person name="Beletsky A.V."/>
            <person name="Bonch-Osmolovskaya E.A."/>
            <person name="Ravin N.V."/>
            <person name="Skryabin K.G."/>
        </authorList>
    </citation>
    <scope>NUCLEOTIDE SEQUENCE [LARGE SCALE GENOMIC DNA]</scope>
    <source>
        <strain evidence="8 9">1860</strain>
    </source>
</reference>
<evidence type="ECO:0000256" key="4">
    <source>
        <dbReference type="ARBA" id="ARBA00022801"/>
    </source>
</evidence>
<dbReference type="PANTHER" id="PTHR42740:SF2">
    <property type="entry name" value="RIBONUCLEASE VAPC1"/>
    <property type="match status" value="1"/>
</dbReference>
<evidence type="ECO:0000259" key="7">
    <source>
        <dbReference type="Pfam" id="PF01850"/>
    </source>
</evidence>
<evidence type="ECO:0000256" key="3">
    <source>
        <dbReference type="ARBA" id="ARBA00022723"/>
    </source>
</evidence>
<evidence type="ECO:0000313" key="8">
    <source>
        <dbReference type="EMBL" id="AET34047.1"/>
    </source>
</evidence>
<feature type="domain" description="PIN" evidence="7">
    <location>
        <begin position="5"/>
        <end position="103"/>
    </location>
</feature>
<dbReference type="GO" id="GO:0000287">
    <property type="term" value="F:magnesium ion binding"/>
    <property type="evidence" value="ECO:0007669"/>
    <property type="project" value="UniProtKB-UniRule"/>
</dbReference>
<dbReference type="Gene3D" id="3.40.50.1010">
    <property type="entry name" value="5'-nuclease"/>
    <property type="match status" value="1"/>
</dbReference>
<keyword evidence="6" id="KW-0800">Toxin</keyword>
<accession>G7VE77</accession>
<dbReference type="STRING" id="1104324.P186_2663"/>
<dbReference type="Pfam" id="PF01850">
    <property type="entry name" value="PIN"/>
    <property type="match status" value="1"/>
</dbReference>
<dbReference type="InterPro" id="IPR022907">
    <property type="entry name" value="VapC_family"/>
</dbReference>
<dbReference type="Proteomes" id="UP000005867">
    <property type="component" value="Chromosome"/>
</dbReference>
<evidence type="ECO:0000256" key="1">
    <source>
        <dbReference type="ARBA" id="ARBA00022649"/>
    </source>
</evidence>